<dbReference type="Gene3D" id="1.10.510.10">
    <property type="entry name" value="Transferase(Phosphotransferase) domain 1"/>
    <property type="match status" value="1"/>
</dbReference>
<dbReference type="GO" id="GO:0004674">
    <property type="term" value="F:protein serine/threonine kinase activity"/>
    <property type="evidence" value="ECO:0007669"/>
    <property type="project" value="TreeGrafter"/>
</dbReference>
<evidence type="ECO:0000313" key="2">
    <source>
        <dbReference type="EMBL" id="CAE0682372.1"/>
    </source>
</evidence>
<dbReference type="Pfam" id="PF07714">
    <property type="entry name" value="PK_Tyr_Ser-Thr"/>
    <property type="match status" value="1"/>
</dbReference>
<dbReference type="GO" id="GO:0005524">
    <property type="term" value="F:ATP binding"/>
    <property type="evidence" value="ECO:0007669"/>
    <property type="project" value="InterPro"/>
</dbReference>
<dbReference type="PIRSF" id="PIRSF000654">
    <property type="entry name" value="Integrin-linked_kinase"/>
    <property type="match status" value="1"/>
</dbReference>
<dbReference type="SMART" id="SM00220">
    <property type="entry name" value="S_TKc"/>
    <property type="match status" value="1"/>
</dbReference>
<dbReference type="InterPro" id="IPR008271">
    <property type="entry name" value="Ser/Thr_kinase_AS"/>
</dbReference>
<dbReference type="InterPro" id="IPR051681">
    <property type="entry name" value="Ser/Thr_Kinases-Pseudokinases"/>
</dbReference>
<dbReference type="InterPro" id="IPR001245">
    <property type="entry name" value="Ser-Thr/Tyr_kinase_cat_dom"/>
</dbReference>
<dbReference type="InterPro" id="IPR011009">
    <property type="entry name" value="Kinase-like_dom_sf"/>
</dbReference>
<proteinExistence type="predicted"/>
<dbReference type="PROSITE" id="PS00108">
    <property type="entry name" value="PROTEIN_KINASE_ST"/>
    <property type="match status" value="1"/>
</dbReference>
<dbReference type="PROSITE" id="PS50011">
    <property type="entry name" value="PROTEIN_KINASE_DOM"/>
    <property type="match status" value="1"/>
</dbReference>
<name>A0A7S3ZGC1_9EUKA</name>
<accession>A0A7S3ZGC1</accession>
<sequence length="263" mass="29831">MAFAVHVLFLKENNLISSFSETWMNADTRICRQRHENLEELMSEIAVWRTLRHPNIVMFLGATYNHDLGLMLLLEHMPGGTLKQYLEKRKGITTSENWKICLDISRALAFLHTCNPPVAHGDLKPANILFNAFGSCKIADFGLSRFVTPASPQRTPQGVFVGARYIAPELLLSLTMLLESDVYSFGMIMVDLFRRQGPISYSDLHYKTRAKKGLAENIDDIKDVRAKEIISQCILHDPTKRTNFSKISDTIEAFPKQDKCGLI</sequence>
<reference evidence="2" key="1">
    <citation type="submission" date="2021-01" db="EMBL/GenBank/DDBJ databases">
        <authorList>
            <person name="Corre E."/>
            <person name="Pelletier E."/>
            <person name="Niang G."/>
            <person name="Scheremetjew M."/>
            <person name="Finn R."/>
            <person name="Kale V."/>
            <person name="Holt S."/>
            <person name="Cochrane G."/>
            <person name="Meng A."/>
            <person name="Brown T."/>
            <person name="Cohen L."/>
        </authorList>
    </citation>
    <scope>NUCLEOTIDE SEQUENCE</scope>
    <source>
        <strain evidence="2">CCCM811</strain>
    </source>
</reference>
<dbReference type="InterPro" id="IPR000719">
    <property type="entry name" value="Prot_kinase_dom"/>
</dbReference>
<feature type="domain" description="Protein kinase" evidence="1">
    <location>
        <begin position="1"/>
        <end position="254"/>
    </location>
</feature>
<dbReference type="AlphaFoldDB" id="A0A7S3ZGC1"/>
<gene>
    <name evidence="2" type="ORF">LGLO00237_LOCUS34160</name>
</gene>
<protein>
    <recommendedName>
        <fullName evidence="1">Protein kinase domain-containing protein</fullName>
    </recommendedName>
</protein>
<organism evidence="2">
    <name type="scientific">Lotharella globosa</name>
    <dbReference type="NCBI Taxonomy" id="91324"/>
    <lineage>
        <taxon>Eukaryota</taxon>
        <taxon>Sar</taxon>
        <taxon>Rhizaria</taxon>
        <taxon>Cercozoa</taxon>
        <taxon>Chlorarachniophyceae</taxon>
        <taxon>Lotharella</taxon>
    </lineage>
</organism>
<dbReference type="EMBL" id="HBIV01049225">
    <property type="protein sequence ID" value="CAE0682372.1"/>
    <property type="molecule type" value="Transcribed_RNA"/>
</dbReference>
<dbReference type="PANTHER" id="PTHR44329">
    <property type="entry name" value="SERINE/THREONINE-PROTEIN KINASE TNNI3K-RELATED"/>
    <property type="match status" value="1"/>
</dbReference>
<evidence type="ECO:0000259" key="1">
    <source>
        <dbReference type="PROSITE" id="PS50011"/>
    </source>
</evidence>
<dbReference type="SUPFAM" id="SSF56112">
    <property type="entry name" value="Protein kinase-like (PK-like)"/>
    <property type="match status" value="1"/>
</dbReference>